<comment type="caution">
    <text evidence="1">Lacks conserved residue(s) required for the propagation of feature annotation.</text>
</comment>
<evidence type="ECO:0000313" key="3">
    <source>
        <dbReference type="EMBL" id="GAA2437192.1"/>
    </source>
</evidence>
<evidence type="ECO:0000259" key="2">
    <source>
        <dbReference type="Pfam" id="PF01261"/>
    </source>
</evidence>
<comment type="similarity">
    <text evidence="1">Belongs to the bacterial two-domain DSD family.</text>
</comment>
<dbReference type="RefSeq" id="WP_344593429.1">
    <property type="nucleotide sequence ID" value="NZ_BAAARW010000022.1"/>
</dbReference>
<feature type="binding site" evidence="1">
    <location>
        <position position="170"/>
    </location>
    <ligand>
        <name>a divalent metal cation</name>
        <dbReference type="ChEBI" id="CHEBI:60240"/>
        <note>catalytic</note>
    </ligand>
</feature>
<dbReference type="Gene3D" id="3.10.180.10">
    <property type="entry name" value="2,3-Dihydroxybiphenyl 1,2-Dioxygenase, domain 1"/>
    <property type="match status" value="2"/>
</dbReference>
<dbReference type="SUPFAM" id="SSF54593">
    <property type="entry name" value="Glyoxalase/Bleomycin resistance protein/Dihydroxybiphenyl dioxygenase"/>
    <property type="match status" value="1"/>
</dbReference>
<keyword evidence="1" id="KW-0456">Lyase</keyword>
<organism evidence="3 4">
    <name type="scientific">Actinomadura vinacea</name>
    <dbReference type="NCBI Taxonomy" id="115336"/>
    <lineage>
        <taxon>Bacteria</taxon>
        <taxon>Bacillati</taxon>
        <taxon>Actinomycetota</taxon>
        <taxon>Actinomycetes</taxon>
        <taxon>Streptosporangiales</taxon>
        <taxon>Thermomonosporaceae</taxon>
        <taxon>Actinomadura</taxon>
    </lineage>
</organism>
<dbReference type="InterPro" id="IPR036237">
    <property type="entry name" value="Xyl_isomerase-like_sf"/>
</dbReference>
<dbReference type="EMBL" id="BAAARW010000022">
    <property type="protein sequence ID" value="GAA2437192.1"/>
    <property type="molecule type" value="Genomic_DNA"/>
</dbReference>
<name>A0ABN3JT95_9ACTN</name>
<dbReference type="PANTHER" id="PTHR12110">
    <property type="entry name" value="HYDROXYPYRUVATE ISOMERASE"/>
    <property type="match status" value="1"/>
</dbReference>
<sequence length="626" mass="67418">MSPDRLRTAIATVCLSGTLEQKLQGAAAAGFDGVELFEADLIANPLPPGEVRLRCADLGMTVDLYQPFRDFDSTDPGRAAANLRRAEKKFDVMTALGADTLLLCSSVAPDAVPDEQRLADQLGVLADRAAARGLRIAYEALAWGTHVNTYEQSWRVVELAGHPALGLCLDSFHVLSRGSDPTAIAGIPGEKVFFLQLADAPAMDMDVLHWSRHYRLFPGQGSFDLDTFLRCVLRTGYSGPLSLEVFNDVFRQADPGPAAVDAMRSLRMLTEPPRRQPRHVLDTEVPAPPELAGIAFVEIGVDRTGGRDLAQALEALGFARSGRHRTKPVDLWENGGARILLNRGAPRPPAITAVAVESTDPEASARRARAMAAPVLPRERGPAEADISAVAAPDGTSMFFCRTDVRAGPGDGWLADFAPAPGGAVGRGGAGPRCAVERIDHIGLTQPFDHFDEATLFYRSVLGLDPQTSGEVAAPFGLIRTRAMADPERRVRLALTVSLLRRGTWAPGVAEPQYVALLTSDIVEAVTAARARGARMLDIPENYYDDLQARVELPADTLDSLRALGILYESAPAGRAYLHAGTELLGGRVFLQLVQRIGDHDGYGWADAPVRMAAHRRFRDARAPAD</sequence>
<feature type="binding site" evidence="1">
    <location>
        <position position="196"/>
    </location>
    <ligand>
        <name>a divalent metal cation</name>
        <dbReference type="ChEBI" id="CHEBI:60240"/>
        <note>catalytic</note>
    </ligand>
</feature>
<dbReference type="SUPFAM" id="SSF51658">
    <property type="entry name" value="Xylose isomerase-like"/>
    <property type="match status" value="1"/>
</dbReference>
<evidence type="ECO:0000313" key="4">
    <source>
        <dbReference type="Proteomes" id="UP001501231"/>
    </source>
</evidence>
<dbReference type="PANTHER" id="PTHR12110:SF21">
    <property type="entry name" value="XYLOSE ISOMERASE-LIKE TIM BARREL DOMAIN-CONTAINING PROTEIN"/>
    <property type="match status" value="1"/>
</dbReference>
<evidence type="ECO:0000256" key="1">
    <source>
        <dbReference type="HAMAP-Rule" id="MF_02238"/>
    </source>
</evidence>
<comment type="cofactor">
    <cofactor evidence="1">
        <name>a divalent metal cation</name>
        <dbReference type="ChEBI" id="CHEBI:60240"/>
    </cofactor>
</comment>
<dbReference type="Gene3D" id="3.20.20.150">
    <property type="entry name" value="Divalent-metal-dependent TIM barrel enzymes"/>
    <property type="match status" value="1"/>
</dbReference>
<dbReference type="Pfam" id="PF01261">
    <property type="entry name" value="AP_endonuc_2"/>
    <property type="match status" value="1"/>
</dbReference>
<dbReference type="InterPro" id="IPR050312">
    <property type="entry name" value="IolE/XylAMocC-like"/>
</dbReference>
<comment type="pathway">
    <text evidence="1">Aromatic compound metabolism; 3,4-dihydroxybenzoate biosynthesis.</text>
</comment>
<dbReference type="EC" id="4.2.1.118" evidence="1"/>
<gene>
    <name evidence="3" type="ORF">GCM10010191_60000</name>
</gene>
<dbReference type="InterPro" id="IPR013022">
    <property type="entry name" value="Xyl_isomerase-like_TIM-brl"/>
</dbReference>
<keyword evidence="3" id="KW-0413">Isomerase</keyword>
<dbReference type="InterPro" id="IPR029068">
    <property type="entry name" value="Glyas_Bleomycin-R_OHBP_Dase"/>
</dbReference>
<reference evidence="3 4" key="1">
    <citation type="journal article" date="2019" name="Int. J. Syst. Evol. Microbiol.">
        <title>The Global Catalogue of Microorganisms (GCM) 10K type strain sequencing project: providing services to taxonomists for standard genome sequencing and annotation.</title>
        <authorList>
            <consortium name="The Broad Institute Genomics Platform"/>
            <consortium name="The Broad Institute Genome Sequencing Center for Infectious Disease"/>
            <person name="Wu L."/>
            <person name="Ma J."/>
        </authorList>
    </citation>
    <scope>NUCLEOTIDE SEQUENCE [LARGE SCALE GENOMIC DNA]</scope>
    <source>
        <strain evidence="3 4">JCM 3325</strain>
    </source>
</reference>
<dbReference type="HAMAP" id="MF_02238">
    <property type="entry name" value="DSD"/>
    <property type="match status" value="1"/>
</dbReference>
<accession>A0ABN3JT95</accession>
<comment type="function">
    <text evidence="1">Catalyzes the conversion of 3-dehydroshikimate to protocatechuate (3,4-dihydroxybenzoate), a common intermediate of quinate and shikimate degradation pathways.</text>
</comment>
<feature type="binding site" evidence="1">
    <location>
        <position position="244"/>
    </location>
    <ligand>
        <name>a divalent metal cation</name>
        <dbReference type="ChEBI" id="CHEBI:60240"/>
        <note>catalytic</note>
    </ligand>
</feature>
<keyword evidence="4" id="KW-1185">Reference proteome</keyword>
<dbReference type="InterPro" id="IPR043700">
    <property type="entry name" value="DSD"/>
</dbReference>
<proteinExistence type="inferred from homology"/>
<feature type="domain" description="Xylose isomerase-like TIM barrel" evidence="2">
    <location>
        <begin position="26"/>
        <end position="267"/>
    </location>
</feature>
<dbReference type="Proteomes" id="UP001501231">
    <property type="component" value="Unassembled WGS sequence"/>
</dbReference>
<feature type="binding site" evidence="1">
    <location>
        <position position="139"/>
    </location>
    <ligand>
        <name>a divalent metal cation</name>
        <dbReference type="ChEBI" id="CHEBI:60240"/>
        <note>catalytic</note>
    </ligand>
</feature>
<protein>
    <recommendedName>
        <fullName evidence="1">3-dehydroshikimate dehydratase</fullName>
        <shortName evidence="1">DSD</shortName>
        <ecNumber evidence="1">4.2.1.118</ecNumber>
    </recommendedName>
</protein>
<keyword evidence="1" id="KW-0479">Metal-binding</keyword>
<dbReference type="GO" id="GO:0016853">
    <property type="term" value="F:isomerase activity"/>
    <property type="evidence" value="ECO:0007669"/>
    <property type="project" value="UniProtKB-KW"/>
</dbReference>
<comment type="catalytic activity">
    <reaction evidence="1">
        <text>3-dehydroshikimate = 3,4-dihydroxybenzoate + H2O</text>
        <dbReference type="Rhea" id="RHEA:24848"/>
        <dbReference type="ChEBI" id="CHEBI:15377"/>
        <dbReference type="ChEBI" id="CHEBI:16630"/>
        <dbReference type="ChEBI" id="CHEBI:36241"/>
        <dbReference type="EC" id="4.2.1.118"/>
    </reaction>
</comment>
<comment type="caution">
    <text evidence="3">The sequence shown here is derived from an EMBL/GenBank/DDBJ whole genome shotgun (WGS) entry which is preliminary data.</text>
</comment>